<comment type="caution">
    <text evidence="2">The sequence shown here is derived from an EMBL/GenBank/DDBJ whole genome shotgun (WGS) entry which is preliminary data.</text>
</comment>
<protein>
    <recommendedName>
        <fullName evidence="1">Rv3660c-like CheY-like N-terminal domain-containing protein</fullName>
    </recommendedName>
</protein>
<keyword evidence="3" id="KW-1185">Reference proteome</keyword>
<dbReference type="Gene3D" id="3.40.50.300">
    <property type="entry name" value="P-loop containing nucleotide triphosphate hydrolases"/>
    <property type="match status" value="1"/>
</dbReference>
<evidence type="ECO:0000313" key="3">
    <source>
        <dbReference type="Proteomes" id="UP001500449"/>
    </source>
</evidence>
<dbReference type="EMBL" id="BAAAQK010000025">
    <property type="protein sequence ID" value="GAA1870433.1"/>
    <property type="molecule type" value="Genomic_DNA"/>
</dbReference>
<evidence type="ECO:0000313" key="2">
    <source>
        <dbReference type="EMBL" id="GAA1870433.1"/>
    </source>
</evidence>
<dbReference type="InterPro" id="IPR059050">
    <property type="entry name" value="Rv3660c_N"/>
</dbReference>
<sequence>MGERTLLMVEEPELLDALLRLAAAAGCEVHRAADAADARRHWSTSPFAVLDAASAIRCLSGGLPRRGGVVLAGFGSASVEALRCAVAIGAEQAIELPAGEAWLVERLARAAELGSGEDPGRVLAVVGGRGGAGASVLAAAVAVVSSRTGGRTLLVDCDPLGGGLDLVLGAEEVSGLRWPELTITDGRVPASALHAALPAPAIGRSRGELGVLSCARSTSGPSAAAVAAVLDAGRRAGETVVCDVPRYPTDAALAALAEADLTALVVPADVRAAAAAGRVAAVLAEQTRRVGLVVRGPSPGGLAPSDLAAALDLPVLPEMAPERGLGRAIEQGVPPGRGRGPLARAARELLVALRNAGPSDELEALWRAS</sequence>
<gene>
    <name evidence="2" type="ORF">GCM10009836_58850</name>
</gene>
<dbReference type="PANTHER" id="PTHR43384">
    <property type="entry name" value="SEPTUM SITE-DETERMINING PROTEIN MIND HOMOLOG, CHLOROPLASTIC-RELATED"/>
    <property type="match status" value="1"/>
</dbReference>
<accession>A0ABN2NIA2</accession>
<dbReference type="Proteomes" id="UP001500449">
    <property type="component" value="Unassembled WGS sequence"/>
</dbReference>
<name>A0ABN2NIA2_9PSEU</name>
<reference evidence="2 3" key="1">
    <citation type="journal article" date="2019" name="Int. J. Syst. Evol. Microbiol.">
        <title>The Global Catalogue of Microorganisms (GCM) 10K type strain sequencing project: providing services to taxonomists for standard genome sequencing and annotation.</title>
        <authorList>
            <consortium name="The Broad Institute Genomics Platform"/>
            <consortium name="The Broad Institute Genome Sequencing Center for Infectious Disease"/>
            <person name="Wu L."/>
            <person name="Ma J."/>
        </authorList>
    </citation>
    <scope>NUCLEOTIDE SEQUENCE [LARGE SCALE GENOMIC DNA]</scope>
    <source>
        <strain evidence="2 3">JCM 16009</strain>
    </source>
</reference>
<dbReference type="InterPro" id="IPR050625">
    <property type="entry name" value="ParA/MinD_ATPase"/>
</dbReference>
<feature type="domain" description="Rv3660c-like CheY-like N-terminal" evidence="1">
    <location>
        <begin position="8"/>
        <end position="114"/>
    </location>
</feature>
<dbReference type="InterPro" id="IPR022521">
    <property type="entry name" value="Rv3660c"/>
</dbReference>
<organism evidence="2 3">
    <name type="scientific">Pseudonocardia ailaonensis</name>
    <dbReference type="NCBI Taxonomy" id="367279"/>
    <lineage>
        <taxon>Bacteria</taxon>
        <taxon>Bacillati</taxon>
        <taxon>Actinomycetota</taxon>
        <taxon>Actinomycetes</taxon>
        <taxon>Pseudonocardiales</taxon>
        <taxon>Pseudonocardiaceae</taxon>
        <taxon>Pseudonocardia</taxon>
    </lineage>
</organism>
<dbReference type="SUPFAM" id="SSF52540">
    <property type="entry name" value="P-loop containing nucleoside triphosphate hydrolases"/>
    <property type="match status" value="1"/>
</dbReference>
<dbReference type="PANTHER" id="PTHR43384:SF11">
    <property type="entry name" value="SEPTUM SITE DETERMINING PROTEIN"/>
    <property type="match status" value="1"/>
</dbReference>
<dbReference type="InterPro" id="IPR027417">
    <property type="entry name" value="P-loop_NTPase"/>
</dbReference>
<proteinExistence type="predicted"/>
<dbReference type="NCBIfam" id="TIGR03815">
    <property type="entry name" value="CpaE_hom_Actino"/>
    <property type="match status" value="1"/>
</dbReference>
<dbReference type="RefSeq" id="WP_344424348.1">
    <property type="nucleotide sequence ID" value="NZ_BAAAQK010000025.1"/>
</dbReference>
<dbReference type="Pfam" id="PF26563">
    <property type="entry name" value="Rv3660c_N"/>
    <property type="match status" value="1"/>
</dbReference>
<evidence type="ECO:0000259" key="1">
    <source>
        <dbReference type="Pfam" id="PF26563"/>
    </source>
</evidence>